<evidence type="ECO:0000259" key="2">
    <source>
        <dbReference type="PROSITE" id="PS50125"/>
    </source>
</evidence>
<dbReference type="InterPro" id="IPR050697">
    <property type="entry name" value="Adenylyl/Guanylyl_Cyclase_3/4"/>
</dbReference>
<dbReference type="CDD" id="cd07302">
    <property type="entry name" value="CHD"/>
    <property type="match status" value="2"/>
</dbReference>
<gene>
    <name evidence="3" type="ORF">PROFUN_09640</name>
</gene>
<dbReference type="InParanoid" id="A0A2P6MNX2"/>
<evidence type="ECO:0000313" key="4">
    <source>
        <dbReference type="Proteomes" id="UP000241769"/>
    </source>
</evidence>
<dbReference type="PANTHER" id="PTHR43081">
    <property type="entry name" value="ADENYLATE CYCLASE, TERMINAL-DIFFERENTIATION SPECIFIC-RELATED"/>
    <property type="match status" value="1"/>
</dbReference>
<dbReference type="InterPro" id="IPR029787">
    <property type="entry name" value="Nucleotide_cyclase"/>
</dbReference>
<keyword evidence="4" id="KW-1185">Reference proteome</keyword>
<dbReference type="PANTHER" id="PTHR43081:SF1">
    <property type="entry name" value="ADENYLATE CYCLASE, TERMINAL-DIFFERENTIATION SPECIFIC"/>
    <property type="match status" value="1"/>
</dbReference>
<dbReference type="STRING" id="1890364.A0A2P6MNX2"/>
<feature type="domain" description="Guanylate cyclase" evidence="2">
    <location>
        <begin position="1335"/>
        <end position="1467"/>
    </location>
</feature>
<dbReference type="Proteomes" id="UP000241769">
    <property type="component" value="Unassembled WGS sequence"/>
</dbReference>
<keyword evidence="1" id="KW-0812">Transmembrane</keyword>
<reference evidence="3 4" key="1">
    <citation type="journal article" date="2018" name="Genome Biol. Evol.">
        <title>Multiple Roots of Fruiting Body Formation in Amoebozoa.</title>
        <authorList>
            <person name="Hillmann F."/>
            <person name="Forbes G."/>
            <person name="Novohradska S."/>
            <person name="Ferling I."/>
            <person name="Riege K."/>
            <person name="Groth M."/>
            <person name="Westermann M."/>
            <person name="Marz M."/>
            <person name="Spaller T."/>
            <person name="Winckler T."/>
            <person name="Schaap P."/>
            <person name="Glockner G."/>
        </authorList>
    </citation>
    <scope>NUCLEOTIDE SEQUENCE [LARGE SCALE GENOMIC DNA]</scope>
    <source>
        <strain evidence="3 4">Jena</strain>
    </source>
</reference>
<evidence type="ECO:0000256" key="1">
    <source>
        <dbReference type="SAM" id="Phobius"/>
    </source>
</evidence>
<dbReference type="Pfam" id="PF00211">
    <property type="entry name" value="Guanylate_cyc"/>
    <property type="match status" value="2"/>
</dbReference>
<feature type="transmembrane region" description="Helical" evidence="1">
    <location>
        <begin position="58"/>
        <end position="80"/>
    </location>
</feature>
<dbReference type="SMART" id="SM00044">
    <property type="entry name" value="CYCc"/>
    <property type="match status" value="1"/>
</dbReference>
<dbReference type="SUPFAM" id="SSF55073">
    <property type="entry name" value="Nucleotide cyclase"/>
    <property type="match status" value="2"/>
</dbReference>
<dbReference type="InterPro" id="IPR001054">
    <property type="entry name" value="A/G_cyclase"/>
</dbReference>
<feature type="transmembrane region" description="Helical" evidence="1">
    <location>
        <begin position="1234"/>
        <end position="1257"/>
    </location>
</feature>
<dbReference type="Gene3D" id="6.10.340.10">
    <property type="match status" value="1"/>
</dbReference>
<sequence>MVRLSKVAPCDEPISLSVVSSSGSEIPSTFSSGASFGSRHRGRVWKERLSSLLSIRSIYISVTLLLIAITAAVLSAFSVVSQQKLVQNTLKDRTSSNAIITSASVSNKMSFAVNLVQSSEWTHTDRSSSAVRRRLIRRTVAFVSFGLEPLRLNGSYPIPIPQNYLIWMDDAQTSVTQFHNVNYFLVGFPDGKIAASSYAADKSLVFVSTYPSPDPSKTIISRWRTGGTPLLQAGLSYNSNAFLYNDTIPKNVYYDALTGPNPPCNSTYQYDDIVQVPAKSGTILSAYVISHIFCDTSRKPFVGIYSVVTTQAIVDILNSTSGDGVLSMIINHNRMFVASCNGDLTFTNGSGYSTRIYAPNHPVDWISIASASVTTDHAYSTYISAGGHSYLLQSVPVNNLPFARWSLIKLYPVDETDGIQRTYIITVLIFVVCILAISVFVVLIVSYWTTKPLKDLSQELRCVARMELDLKQLSTPRFYEAKLLQTSFMQLHTALKSFRKFVPNQVILNILKYNREAVAHLSPAKVTFKRYPPIFLIVNSGYNHVPRYSAETMRPMQLAALTEEYLDAMTFIISQHGGTVDKYIGDCVMSIFNKPESLHNHPIVACQTALACMRELNQLNKRWKDKFGVQLYTRIGIHTGEVLVGNMGSDVRMNYTVIGDNVNIAARLEGINKVYGTDIIISEAVNKKLPEECMSRRLATVTVPGKTTQLNIYQLSYKDEALTDVYSLYEQALHNLEMYDLVNARQRIREALKIRPTDAPSLRLLKRIEESPEEQPAGWTSIETLFKGGTRRRSSNPLPGNELLVFTANPRYMCPKRGESHGVNSSKSLPVMVQLSTVTPFEDFPLSIARSSGSEIPSAFSSAVSFGSHRRGRRWKERLSSLLSIRSIYISMTLVLVCVTAAALSAFSVVSQQQLITSTLKDKTSSNVILTSASIVSRMSFGVNIVERKRVSFTSFGLPTLQLNGTYSLPVPREHLLWMSDAQSSILQFGNVNYFLLAFPDGKTVTSSWGVNKSIIFSTSFPSSNPAMTDISRWRTNGVPLDQLNLTFSSSSFLYNDTFRKNLYFDALSGPNPPCNTTYQQSDIIQTPARQGSIFTAYVVSHLACDVNRNPLYGMYSVVTTQAIIDVLNSTSGDGVLSMLINQDRMFVASCTGNQAFLNATAFSPRIYAPNHTVDWFAAASAIAPLNKTYSTYIHVGEHSYLLQSLGVSGIPFTQWTLIKLYPMDETEKIQKKTVVVFILCILTVSVVVVLIVSYWMTKPLKNLSQELRHVARMELDLKQLSTPRFYEAKLLQTSFMQLHTALKSFRKFVPNQVILNILKYNREAVPHLSSAKVTIMFQDIQGFTSLAETMKPMQLAALTEEYLDAMTFIISQHGGTVDKYIGDCVMSIFNKPEKLANHASIACQAALACIRELNQLNKRWKDKFGVQLYTRIGIHTGEVLVGNMGSDVRMNYTVIGDNVNIAARLEGINKVYGTDIIISEAVNKKLPEECMSRRLATVTVPGKTTQLNIYQLSYRDAQLTELWSLYEQALHHLEMYDLRNARERIQEALMIQPNDAASVRLFQRIESSPEEQPTDWTSTETLTKG</sequence>
<keyword evidence="1" id="KW-0472">Membrane</keyword>
<keyword evidence="1" id="KW-1133">Transmembrane helix</keyword>
<protein>
    <submittedName>
        <fullName evidence="3">Adenylate/guanylate cyclase with integral membrane sensor</fullName>
    </submittedName>
</protein>
<feature type="transmembrane region" description="Helical" evidence="1">
    <location>
        <begin position="883"/>
        <end position="907"/>
    </location>
</feature>
<dbReference type="Gene3D" id="3.30.70.1230">
    <property type="entry name" value="Nucleotide cyclase"/>
    <property type="match status" value="2"/>
</dbReference>
<dbReference type="GO" id="GO:0009190">
    <property type="term" value="P:cyclic nucleotide biosynthetic process"/>
    <property type="evidence" value="ECO:0007669"/>
    <property type="project" value="InterPro"/>
</dbReference>
<comment type="caution">
    <text evidence="3">The sequence shown here is derived from an EMBL/GenBank/DDBJ whole genome shotgun (WGS) entry which is preliminary data.</text>
</comment>
<organism evidence="3 4">
    <name type="scientific">Planoprotostelium fungivorum</name>
    <dbReference type="NCBI Taxonomy" id="1890364"/>
    <lineage>
        <taxon>Eukaryota</taxon>
        <taxon>Amoebozoa</taxon>
        <taxon>Evosea</taxon>
        <taxon>Variosea</taxon>
        <taxon>Cavosteliida</taxon>
        <taxon>Cavosteliaceae</taxon>
        <taxon>Planoprotostelium</taxon>
    </lineage>
</organism>
<dbReference type="GO" id="GO:0035556">
    <property type="term" value="P:intracellular signal transduction"/>
    <property type="evidence" value="ECO:0007669"/>
    <property type="project" value="InterPro"/>
</dbReference>
<dbReference type="PROSITE" id="PS50125">
    <property type="entry name" value="GUANYLATE_CYCLASE_2"/>
    <property type="match status" value="2"/>
</dbReference>
<dbReference type="EMBL" id="MDYQ01000613">
    <property type="protein sequence ID" value="PRP73410.1"/>
    <property type="molecule type" value="Genomic_DNA"/>
</dbReference>
<feature type="domain" description="Guanylate cyclase" evidence="2">
    <location>
        <begin position="533"/>
        <end position="669"/>
    </location>
</feature>
<accession>A0A2P6MNX2</accession>
<proteinExistence type="predicted"/>
<name>A0A2P6MNX2_9EUKA</name>
<dbReference type="OrthoDB" id="33857at2759"/>
<feature type="transmembrane region" description="Helical" evidence="1">
    <location>
        <begin position="423"/>
        <end position="448"/>
    </location>
</feature>
<evidence type="ECO:0000313" key="3">
    <source>
        <dbReference type="EMBL" id="PRP73410.1"/>
    </source>
</evidence>